<dbReference type="PROSITE" id="PS50005">
    <property type="entry name" value="TPR"/>
    <property type="match status" value="1"/>
</dbReference>
<gene>
    <name evidence="12" type="ORF">CTEN210_16698</name>
</gene>
<feature type="repeat" description="TPR" evidence="10">
    <location>
        <begin position="4"/>
        <end position="37"/>
    </location>
</feature>
<dbReference type="Gene3D" id="1.10.287.370">
    <property type="match status" value="1"/>
</dbReference>
<dbReference type="InterPro" id="IPR009053">
    <property type="entry name" value="Prefoldin"/>
</dbReference>
<dbReference type="FunFam" id="1.25.40.10:FF:000020">
    <property type="entry name" value="Stress-induced phosphoprotein 1"/>
    <property type="match status" value="1"/>
</dbReference>
<dbReference type="PANTHER" id="PTHR22904:SF523">
    <property type="entry name" value="STRESS-INDUCED-PHOSPHOPROTEIN 1"/>
    <property type="match status" value="1"/>
</dbReference>
<organism evidence="12 13">
    <name type="scientific">Chaetoceros tenuissimus</name>
    <dbReference type="NCBI Taxonomy" id="426638"/>
    <lineage>
        <taxon>Eukaryota</taxon>
        <taxon>Sar</taxon>
        <taxon>Stramenopiles</taxon>
        <taxon>Ochrophyta</taxon>
        <taxon>Bacillariophyta</taxon>
        <taxon>Coscinodiscophyceae</taxon>
        <taxon>Chaetocerotophycidae</taxon>
        <taxon>Chaetocerotales</taxon>
        <taxon>Chaetocerotaceae</taxon>
        <taxon>Chaetoceros</taxon>
    </lineage>
</organism>
<accession>A0AAD3D952</accession>
<dbReference type="InterPro" id="IPR011990">
    <property type="entry name" value="TPR-like_helical_dom_sf"/>
</dbReference>
<dbReference type="GO" id="GO:0016272">
    <property type="term" value="C:prefoldin complex"/>
    <property type="evidence" value="ECO:0007669"/>
    <property type="project" value="InterPro"/>
</dbReference>
<dbReference type="Pfam" id="PF07719">
    <property type="entry name" value="TPR_2"/>
    <property type="match status" value="1"/>
</dbReference>
<evidence type="ECO:0000256" key="5">
    <source>
        <dbReference type="ARBA" id="ARBA00022803"/>
    </source>
</evidence>
<comment type="subcellular location">
    <subcellularLocation>
        <location evidence="1">Cytoplasm</location>
    </subcellularLocation>
</comment>
<dbReference type="InterPro" id="IPR002777">
    <property type="entry name" value="PFD_beta-like"/>
</dbReference>
<proteinExistence type="inferred from homology"/>
<dbReference type="InterPro" id="IPR013105">
    <property type="entry name" value="TPR_2"/>
</dbReference>
<evidence type="ECO:0000256" key="3">
    <source>
        <dbReference type="ARBA" id="ARBA00022490"/>
    </source>
</evidence>
<evidence type="ECO:0000256" key="7">
    <source>
        <dbReference type="ARBA" id="ARBA00066016"/>
    </source>
</evidence>
<evidence type="ECO:0000256" key="6">
    <source>
        <dbReference type="ARBA" id="ARBA00056105"/>
    </source>
</evidence>
<evidence type="ECO:0000313" key="13">
    <source>
        <dbReference type="Proteomes" id="UP001054902"/>
    </source>
</evidence>
<dbReference type="SMART" id="SM00028">
    <property type="entry name" value="TPR"/>
    <property type="match status" value="3"/>
</dbReference>
<keyword evidence="3" id="KW-0963">Cytoplasm</keyword>
<dbReference type="GO" id="GO:0006457">
    <property type="term" value="P:protein folding"/>
    <property type="evidence" value="ECO:0007669"/>
    <property type="project" value="InterPro"/>
</dbReference>
<comment type="caution">
    <text evidence="12">The sequence shown here is derived from an EMBL/GenBank/DDBJ whole genome shotgun (WGS) entry which is preliminary data.</text>
</comment>
<dbReference type="SUPFAM" id="SSF46579">
    <property type="entry name" value="Prefoldin"/>
    <property type="match status" value="1"/>
</dbReference>
<protein>
    <recommendedName>
        <fullName evidence="8">Hsp70-Hsp90 organising protein</fullName>
    </recommendedName>
    <alternativeName>
        <fullName evidence="9">Stress-inducible protein 1</fullName>
    </alternativeName>
</protein>
<comment type="similarity">
    <text evidence="2">Belongs to the prefoldin subunit beta family.</text>
</comment>
<dbReference type="GO" id="GO:0051082">
    <property type="term" value="F:unfolded protein binding"/>
    <property type="evidence" value="ECO:0007669"/>
    <property type="project" value="InterPro"/>
</dbReference>
<comment type="function">
    <text evidence="6">Acts as a co-chaperone and mediates the association of the chaperones HSP70 and HSP90 probably facilitating substrate transfer from HSP70 to HSP90. Stimulates HSP70 ATPase activity and, in contrast, inhibits HSP90 ATPase activity.</text>
</comment>
<evidence type="ECO:0000256" key="10">
    <source>
        <dbReference type="PROSITE-ProRule" id="PRU00339"/>
    </source>
</evidence>
<evidence type="ECO:0000313" key="12">
    <source>
        <dbReference type="EMBL" id="GFH60222.1"/>
    </source>
</evidence>
<keyword evidence="5 10" id="KW-0802">TPR repeat</keyword>
<dbReference type="SUPFAM" id="SSF48452">
    <property type="entry name" value="TPR-like"/>
    <property type="match status" value="1"/>
</dbReference>
<dbReference type="GO" id="GO:0005737">
    <property type="term" value="C:cytoplasm"/>
    <property type="evidence" value="ECO:0007669"/>
    <property type="project" value="UniProtKB-SubCell"/>
</dbReference>
<dbReference type="Pfam" id="PF01920">
    <property type="entry name" value="Prefoldin_2"/>
    <property type="match status" value="1"/>
</dbReference>
<feature type="region of interest" description="Disordered" evidence="11">
    <location>
        <begin position="116"/>
        <end position="137"/>
    </location>
</feature>
<comment type="subunit">
    <text evidence="7">Monomer. Homodimer. Forms a complex composed of HOP and chaperones HSP70 and HSP90; the interaction is stronger in the absence of ATP. Interacts (via TPR 1, 2, 3, 7, 8 and 9 repeats) with HSP70 (via C-terminus); the interaction is direct and is stronger in the absence of ATP. Interacts (via TPR 4, 5 and 6 repeats) with HSP90 (via C-terminus); the interaction is direct.</text>
</comment>
<evidence type="ECO:0000256" key="11">
    <source>
        <dbReference type="SAM" id="MobiDB-lite"/>
    </source>
</evidence>
<name>A0AAD3D952_9STRA</name>
<reference evidence="12 13" key="1">
    <citation type="journal article" date="2021" name="Sci. Rep.">
        <title>The genome of the diatom Chaetoceros tenuissimus carries an ancient integrated fragment of an extant virus.</title>
        <authorList>
            <person name="Hongo Y."/>
            <person name="Kimura K."/>
            <person name="Takaki Y."/>
            <person name="Yoshida Y."/>
            <person name="Baba S."/>
            <person name="Kobayashi G."/>
            <person name="Nagasaki K."/>
            <person name="Hano T."/>
            <person name="Tomaru Y."/>
        </authorList>
    </citation>
    <scope>NUCLEOTIDE SEQUENCE [LARGE SCALE GENOMIC DNA]</scope>
    <source>
        <strain evidence="12 13">NIES-3715</strain>
    </source>
</reference>
<evidence type="ECO:0000256" key="4">
    <source>
        <dbReference type="ARBA" id="ARBA00022737"/>
    </source>
</evidence>
<dbReference type="PANTHER" id="PTHR22904">
    <property type="entry name" value="TPR REPEAT CONTAINING PROTEIN"/>
    <property type="match status" value="1"/>
</dbReference>
<evidence type="ECO:0000256" key="9">
    <source>
        <dbReference type="ARBA" id="ARBA00076447"/>
    </source>
</evidence>
<sequence>MSTAEEHKALGNEAFAAKDFEKAIGHYSDAIKADPKNHVFFSNRSASYASLKKYSEAIADAKECIKLNPTFIKGYYRLATAQIENNDLDGAITTCKQGMNVDPGNKQLEKLSRQARARKSSENKAKTSGGVNNVSIPTGMGAMDSAHQKEFMDLQNQLRKTGKDFQVVQASIASCEKSLKMNEITMSELENIPAEQHERKMYRGVGKMFMLESKDEIFTHLKQEMTDDDKKLKDMQQKKEYLEKRIKSQQQNIIECLNSAKN</sequence>
<dbReference type="Pfam" id="PF14559">
    <property type="entry name" value="TPR_19"/>
    <property type="match status" value="1"/>
</dbReference>
<dbReference type="EMBL" id="BLLK01000069">
    <property type="protein sequence ID" value="GFH60222.1"/>
    <property type="molecule type" value="Genomic_DNA"/>
</dbReference>
<evidence type="ECO:0000256" key="2">
    <source>
        <dbReference type="ARBA" id="ARBA00008045"/>
    </source>
</evidence>
<dbReference type="Proteomes" id="UP001054902">
    <property type="component" value="Unassembled WGS sequence"/>
</dbReference>
<dbReference type="GO" id="GO:0051879">
    <property type="term" value="F:Hsp90 protein binding"/>
    <property type="evidence" value="ECO:0007669"/>
    <property type="project" value="TreeGrafter"/>
</dbReference>
<keyword evidence="4" id="KW-0677">Repeat</keyword>
<dbReference type="AlphaFoldDB" id="A0AAD3D952"/>
<keyword evidence="13" id="KW-1185">Reference proteome</keyword>
<evidence type="ECO:0000256" key="1">
    <source>
        <dbReference type="ARBA" id="ARBA00004496"/>
    </source>
</evidence>
<dbReference type="InterPro" id="IPR019734">
    <property type="entry name" value="TPR_rpt"/>
</dbReference>
<evidence type="ECO:0000256" key="8">
    <source>
        <dbReference type="ARBA" id="ARBA00074766"/>
    </source>
</evidence>
<dbReference type="Gene3D" id="1.25.40.10">
    <property type="entry name" value="Tetratricopeptide repeat domain"/>
    <property type="match status" value="1"/>
</dbReference>